<dbReference type="InterPro" id="IPR036390">
    <property type="entry name" value="WH_DNA-bd_sf"/>
</dbReference>
<dbReference type="SUPFAM" id="SSF46785">
    <property type="entry name" value="Winged helix' DNA-binding domain"/>
    <property type="match status" value="1"/>
</dbReference>
<keyword evidence="1" id="KW-0653">Protein transport</keyword>
<accession>A0A6V7JTP5</accession>
<dbReference type="GO" id="GO:0032266">
    <property type="term" value="F:phosphatidylinositol-3-phosphate binding"/>
    <property type="evidence" value="ECO:0007669"/>
    <property type="project" value="UniProtKB-UniRule"/>
</dbReference>
<protein>
    <recommendedName>
        <fullName evidence="1">Vacuolar protein-sorting-associated protein 36</fullName>
    </recommendedName>
    <alternativeName>
        <fullName evidence="1">ESCRT-II complex subunit VPS36</fullName>
    </alternativeName>
</protein>
<comment type="function">
    <text evidence="1">Component of the ESCRT-II complex (endosomal sorting complex required for transport II), which is required for multivesicular body (MVB) formation and sorting of endosomal cargo proteins into MVBs.</text>
</comment>
<dbReference type="GO" id="GO:0000814">
    <property type="term" value="C:ESCRT II complex"/>
    <property type="evidence" value="ECO:0007669"/>
    <property type="project" value="UniProtKB-UniRule"/>
</dbReference>
<comment type="similarity">
    <text evidence="1">Belongs to the VPS36 family.</text>
</comment>
<dbReference type="GO" id="GO:0031902">
    <property type="term" value="C:late endosome membrane"/>
    <property type="evidence" value="ECO:0007669"/>
    <property type="project" value="UniProtKB-UniRule"/>
</dbReference>
<keyword evidence="1" id="KW-0967">Endosome</keyword>
<dbReference type="PANTHER" id="PTHR13128">
    <property type="entry name" value="VACUOLAR PROTEIN-SORTING-ASSOCIATED PROTEIN 36"/>
    <property type="match status" value="1"/>
</dbReference>
<evidence type="ECO:0000313" key="2">
    <source>
        <dbReference type="EMBL" id="CAD1554200.1"/>
    </source>
</evidence>
<dbReference type="InterPro" id="IPR036388">
    <property type="entry name" value="WH-like_DNA-bd_sf"/>
</dbReference>
<reference evidence="2" key="1">
    <citation type="submission" date="2020-07" db="EMBL/GenBank/DDBJ databases">
        <authorList>
            <person name="Ferguson B K."/>
        </authorList>
    </citation>
    <scope>NUCLEOTIDE SEQUENCE</scope>
    <source>
        <strain evidence="2">L06</strain>
    </source>
</reference>
<name>A0A6V7JTP5_9HYME</name>
<dbReference type="AlphaFoldDB" id="A0A6V7JTP5"/>
<keyword evidence="1" id="KW-0963">Cytoplasm</keyword>
<gene>
    <name evidence="2" type="ORF">BBRV_LOCUS58828</name>
</gene>
<keyword evidence="1" id="KW-0813">Transport</keyword>
<organism evidence="2">
    <name type="scientific">Bracon brevicornis</name>
    <dbReference type="NCBI Taxonomy" id="1563983"/>
    <lineage>
        <taxon>Eukaryota</taxon>
        <taxon>Metazoa</taxon>
        <taxon>Ecdysozoa</taxon>
        <taxon>Arthropoda</taxon>
        <taxon>Hexapoda</taxon>
        <taxon>Insecta</taxon>
        <taxon>Pterygota</taxon>
        <taxon>Neoptera</taxon>
        <taxon>Endopterygota</taxon>
        <taxon>Hymenoptera</taxon>
        <taxon>Apocrita</taxon>
        <taxon>Ichneumonoidea</taxon>
        <taxon>Braconidae</taxon>
        <taxon>Braconinae</taxon>
        <taxon>Bracon</taxon>
    </lineage>
</organism>
<sequence length="58" mass="6477">MKDRGSITAEELAQSEGISVVLARERLMVTEKCGRACRDDTIEALRFYPNLFLEGEAS</sequence>
<dbReference type="InterPro" id="IPR037855">
    <property type="entry name" value="Vps36"/>
</dbReference>
<evidence type="ECO:0000256" key="1">
    <source>
        <dbReference type="RuleBase" id="RU367095"/>
    </source>
</evidence>
<dbReference type="EMBL" id="CADCXW020000018">
    <property type="protein sequence ID" value="CAD1554200.1"/>
    <property type="molecule type" value="Genomic_DNA"/>
</dbReference>
<proteinExistence type="inferred from homology"/>
<comment type="subunit">
    <text evidence="1">Component of the endosomal sorting complex required for transport II (ESCRT-II).</text>
</comment>
<dbReference type="PANTHER" id="PTHR13128:SF12">
    <property type="entry name" value="VACUOLAR PROTEIN-SORTING-ASSOCIATED PROTEIN 36"/>
    <property type="match status" value="1"/>
</dbReference>
<dbReference type="Gene3D" id="1.10.10.10">
    <property type="entry name" value="Winged helix-like DNA-binding domain superfamily/Winged helix DNA-binding domain"/>
    <property type="match status" value="1"/>
</dbReference>
<dbReference type="GO" id="GO:0043328">
    <property type="term" value="P:protein transport to vacuole involved in ubiquitin-dependent protein catabolic process via the multivesicular body sorting pathway"/>
    <property type="evidence" value="ECO:0007669"/>
    <property type="project" value="UniProtKB-UniRule"/>
</dbReference>
<comment type="subcellular location">
    <subcellularLocation>
        <location evidence="1">Cytoplasm</location>
    </subcellularLocation>
    <subcellularLocation>
        <location evidence="1">Endosome</location>
    </subcellularLocation>
</comment>
<dbReference type="GO" id="GO:0043130">
    <property type="term" value="F:ubiquitin binding"/>
    <property type="evidence" value="ECO:0007669"/>
    <property type="project" value="UniProtKB-UniRule"/>
</dbReference>